<dbReference type="PANTHER" id="PTHR36435:SF1">
    <property type="entry name" value="CAAX AMINO TERMINAL PROTEASE FAMILY PROTEIN"/>
    <property type="match status" value="1"/>
</dbReference>
<dbReference type="GO" id="GO:0080120">
    <property type="term" value="P:CAAX-box protein maturation"/>
    <property type="evidence" value="ECO:0007669"/>
    <property type="project" value="UniProtKB-ARBA"/>
</dbReference>
<dbReference type="InterPro" id="IPR003675">
    <property type="entry name" value="Rce1/LyrA-like_dom"/>
</dbReference>
<dbReference type="RefSeq" id="WP_312745038.1">
    <property type="nucleotide sequence ID" value="NZ_CP116968.1"/>
</dbReference>
<keyword evidence="1" id="KW-0472">Membrane</keyword>
<feature type="transmembrane region" description="Helical" evidence="1">
    <location>
        <begin position="341"/>
        <end position="360"/>
    </location>
</feature>
<keyword evidence="1" id="KW-0812">Transmembrane</keyword>
<dbReference type="AlphaFoldDB" id="A0AA96GIR2"/>
<sequence>MESDNTVDLLPDTRSDLQEEIQFSRWLTGLCLLFCACGLGLLIWAVTLSDDVRLASPASRDLERIASRMLGFESRLPELSSFEQVMYHLGGQDGETLEQIRLWYEERVDDQSSALDKLYLGMLYGEAGLTDQFNQFVMNWGMEHNSPASFRRWLEVGYGQSELSPAEYVFLQARLAEEVPANWFYFHLARRIAVQAGDRDLQKNLQLQEYQLTDPPLWRWRVLLGGEVVVIGFGVAFFLRLGFARLKGRIFPSQTGLAVWRIPWTFREGIAVLARGGALTILLMGLVAVLPDGIGIIEDFGIALLYLPPVVLTAILLCRTRKQSLLQVVGCSNVWQRLKSGLPLIVMLVTLGLVGDWLIVLGGEAFQSSVHWTEWFVPQLIWGTRMELIKTTIDFVLLAPFFEELIFRGILYTTLRIKFSFPLSMVASGLIFALAHGYGLIAFLTVLWSGLLWAWAYERTGSVIPGMVAHAVNNGVVVYSLVSFFR</sequence>
<evidence type="ECO:0000256" key="1">
    <source>
        <dbReference type="SAM" id="Phobius"/>
    </source>
</evidence>
<feature type="transmembrane region" description="Helical" evidence="1">
    <location>
        <begin position="380"/>
        <end position="402"/>
    </location>
</feature>
<evidence type="ECO:0000313" key="3">
    <source>
        <dbReference type="EMBL" id="WNM62077.1"/>
    </source>
</evidence>
<dbReference type="Pfam" id="PF02517">
    <property type="entry name" value="Rce1-like"/>
    <property type="match status" value="1"/>
</dbReference>
<feature type="transmembrane region" description="Helical" evidence="1">
    <location>
        <begin position="222"/>
        <end position="243"/>
    </location>
</feature>
<feature type="transmembrane region" description="Helical" evidence="1">
    <location>
        <begin position="423"/>
        <end position="456"/>
    </location>
</feature>
<feature type="transmembrane region" description="Helical" evidence="1">
    <location>
        <begin position="302"/>
        <end position="320"/>
    </location>
</feature>
<dbReference type="PANTHER" id="PTHR36435">
    <property type="entry name" value="SLR1288 PROTEIN"/>
    <property type="match status" value="1"/>
</dbReference>
<dbReference type="GO" id="GO:0004175">
    <property type="term" value="F:endopeptidase activity"/>
    <property type="evidence" value="ECO:0007669"/>
    <property type="project" value="UniProtKB-ARBA"/>
</dbReference>
<keyword evidence="1" id="KW-1133">Transmembrane helix</keyword>
<feature type="transmembrane region" description="Helical" evidence="1">
    <location>
        <begin position="462"/>
        <end position="485"/>
    </location>
</feature>
<feature type="transmembrane region" description="Helical" evidence="1">
    <location>
        <begin position="26"/>
        <end position="46"/>
    </location>
</feature>
<evidence type="ECO:0000259" key="2">
    <source>
        <dbReference type="Pfam" id="PF02517"/>
    </source>
</evidence>
<feature type="transmembrane region" description="Helical" evidence="1">
    <location>
        <begin position="270"/>
        <end position="290"/>
    </location>
</feature>
<keyword evidence="4" id="KW-1185">Reference proteome</keyword>
<reference evidence="3 4" key="1">
    <citation type="submission" date="2023-01" db="EMBL/GenBank/DDBJ databases">
        <title>Cultivation and genomic characterization of new, ubiquitous marine nitrite-oxidizing bacteria from the Nitrospirales.</title>
        <authorList>
            <person name="Mueller A.J."/>
            <person name="Daebeler A."/>
            <person name="Herbold C.W."/>
            <person name="Kirkegaard R.H."/>
            <person name="Daims H."/>
        </authorList>
    </citation>
    <scope>NUCLEOTIDE SEQUENCE [LARGE SCALE GENOMIC DNA]</scope>
    <source>
        <strain evidence="3 4">DK</strain>
    </source>
</reference>
<evidence type="ECO:0000313" key="4">
    <source>
        <dbReference type="Proteomes" id="UP001302494"/>
    </source>
</evidence>
<accession>A0AA96GIR2</accession>
<proteinExistence type="predicted"/>
<protein>
    <submittedName>
        <fullName evidence="3">Type II CAAX endopeptidase family protein</fullName>
    </submittedName>
</protein>
<organism evidence="3 4">
    <name type="scientific">Candidatus Nitrospira neomarina</name>
    <dbReference type="NCBI Taxonomy" id="3020899"/>
    <lineage>
        <taxon>Bacteria</taxon>
        <taxon>Pseudomonadati</taxon>
        <taxon>Nitrospirota</taxon>
        <taxon>Nitrospiria</taxon>
        <taxon>Nitrospirales</taxon>
        <taxon>Nitrospiraceae</taxon>
        <taxon>Nitrospira</taxon>
    </lineage>
</organism>
<feature type="domain" description="CAAX prenyl protease 2/Lysostaphin resistance protein A-like" evidence="2">
    <location>
        <begin position="393"/>
        <end position="475"/>
    </location>
</feature>
<gene>
    <name evidence="3" type="ORF">PQG83_20410</name>
</gene>
<dbReference type="InterPro" id="IPR052710">
    <property type="entry name" value="CAAX_protease"/>
</dbReference>
<dbReference type="KEGG" id="nneo:PQG83_20410"/>
<dbReference type="EMBL" id="CP116968">
    <property type="protein sequence ID" value="WNM62077.1"/>
    <property type="molecule type" value="Genomic_DNA"/>
</dbReference>
<name>A0AA96GIR2_9BACT</name>
<dbReference type="Proteomes" id="UP001302494">
    <property type="component" value="Chromosome"/>
</dbReference>